<proteinExistence type="predicted"/>
<name>A0A518BEP2_9BACT</name>
<reference evidence="2 3" key="1">
    <citation type="submission" date="2019-02" db="EMBL/GenBank/DDBJ databases">
        <title>Deep-cultivation of Planctomycetes and their phenomic and genomic characterization uncovers novel biology.</title>
        <authorList>
            <person name="Wiegand S."/>
            <person name="Jogler M."/>
            <person name="Boedeker C."/>
            <person name="Pinto D."/>
            <person name="Vollmers J."/>
            <person name="Rivas-Marin E."/>
            <person name="Kohn T."/>
            <person name="Peeters S.H."/>
            <person name="Heuer A."/>
            <person name="Rast P."/>
            <person name="Oberbeckmann S."/>
            <person name="Bunk B."/>
            <person name="Jeske O."/>
            <person name="Meyerdierks A."/>
            <person name="Storesund J.E."/>
            <person name="Kallscheuer N."/>
            <person name="Luecker S."/>
            <person name="Lage O.M."/>
            <person name="Pohl T."/>
            <person name="Merkel B.J."/>
            <person name="Hornburger P."/>
            <person name="Mueller R.-W."/>
            <person name="Bruemmer F."/>
            <person name="Labrenz M."/>
            <person name="Spormann A.M."/>
            <person name="Op den Camp H."/>
            <person name="Overmann J."/>
            <person name="Amann R."/>
            <person name="Jetten M.S.M."/>
            <person name="Mascher T."/>
            <person name="Medema M.H."/>
            <person name="Devos D.P."/>
            <person name="Kaster A.-K."/>
            <person name="Ovreas L."/>
            <person name="Rohde M."/>
            <person name="Galperin M.Y."/>
            <person name="Jogler C."/>
        </authorList>
    </citation>
    <scope>NUCLEOTIDE SEQUENCE [LARGE SCALE GENOMIC DNA]</scope>
    <source>
        <strain evidence="2 3">Pla133</strain>
    </source>
</reference>
<feature type="transmembrane region" description="Helical" evidence="1">
    <location>
        <begin position="6"/>
        <end position="25"/>
    </location>
</feature>
<dbReference type="Proteomes" id="UP000316921">
    <property type="component" value="Chromosome"/>
</dbReference>
<feature type="transmembrane region" description="Helical" evidence="1">
    <location>
        <begin position="37"/>
        <end position="55"/>
    </location>
</feature>
<evidence type="ECO:0000313" key="3">
    <source>
        <dbReference type="Proteomes" id="UP000316921"/>
    </source>
</evidence>
<keyword evidence="1" id="KW-0472">Membrane</keyword>
<keyword evidence="3" id="KW-1185">Reference proteome</keyword>
<evidence type="ECO:0000256" key="1">
    <source>
        <dbReference type="SAM" id="Phobius"/>
    </source>
</evidence>
<accession>A0A518BEP2</accession>
<organism evidence="2 3">
    <name type="scientific">Engelhardtia mirabilis</name>
    <dbReference type="NCBI Taxonomy" id="2528011"/>
    <lineage>
        <taxon>Bacteria</taxon>
        <taxon>Pseudomonadati</taxon>
        <taxon>Planctomycetota</taxon>
        <taxon>Planctomycetia</taxon>
        <taxon>Planctomycetia incertae sedis</taxon>
        <taxon>Engelhardtia</taxon>
    </lineage>
</organism>
<sequence length="118" mass="12767">MPATFYHFIHVTSLLLLAGVTFAAIANPAPERRKKALMLSGLLGVIALVGGFGLVSKALGGEWQTWVFVKIGCWLLLAGMTGLIFRRPEAGRLWGTIAVILIAVAVFCVYYRPFMGSV</sequence>
<dbReference type="KEGG" id="pbap:Pla133_04910"/>
<dbReference type="RefSeq" id="WP_145062012.1">
    <property type="nucleotide sequence ID" value="NZ_CP036287.1"/>
</dbReference>
<dbReference type="EMBL" id="CP036287">
    <property type="protein sequence ID" value="QDU65426.1"/>
    <property type="molecule type" value="Genomic_DNA"/>
</dbReference>
<feature type="transmembrane region" description="Helical" evidence="1">
    <location>
        <begin position="67"/>
        <end position="86"/>
    </location>
</feature>
<evidence type="ECO:0000313" key="2">
    <source>
        <dbReference type="EMBL" id="QDU65426.1"/>
    </source>
</evidence>
<evidence type="ECO:0008006" key="4">
    <source>
        <dbReference type="Google" id="ProtNLM"/>
    </source>
</evidence>
<keyword evidence="1" id="KW-1133">Transmembrane helix</keyword>
<protein>
    <recommendedName>
        <fullName evidence="4">Invasion gene expression up-regulator, SirB</fullName>
    </recommendedName>
</protein>
<gene>
    <name evidence="2" type="ORF">Pla133_04910</name>
</gene>
<feature type="transmembrane region" description="Helical" evidence="1">
    <location>
        <begin position="93"/>
        <end position="112"/>
    </location>
</feature>
<dbReference type="AlphaFoldDB" id="A0A518BEP2"/>
<keyword evidence="1" id="KW-0812">Transmembrane</keyword>